<comment type="function">
    <text evidence="17 18">Catalyzes the last two sequential reactions in the de novo biosynthetic pathway for UDP-N-acetylglucosamine (UDP-GlcNAc). The C-terminal domain catalyzes the transfer of acetyl group from acetyl coenzyme A to glucosamine-1-phosphate (GlcN-1-P) to produce N-acetylglucosamine-1-phosphate (GlcNAc-1-P), which is converted into UDP-GlcNAc by the transfer of uridine 5-monophosphate (from uridine 5-triphosphate), a reaction catalyzed by the N-terminal domain.</text>
</comment>
<evidence type="ECO:0000256" key="7">
    <source>
        <dbReference type="ARBA" id="ARBA00022723"/>
    </source>
</evidence>
<feature type="binding site" evidence="18">
    <location>
        <begin position="383"/>
        <end position="384"/>
    </location>
    <ligand>
        <name>acetyl-CoA</name>
        <dbReference type="ChEBI" id="CHEBI:57288"/>
    </ligand>
</feature>
<dbReference type="NCBIfam" id="NF010934">
    <property type="entry name" value="PRK14354.1"/>
    <property type="match status" value="1"/>
</dbReference>
<feature type="binding site" evidence="18">
    <location>
        <position position="330"/>
    </location>
    <ligand>
        <name>UDP-N-acetyl-alpha-D-glucosamine</name>
        <dbReference type="ChEBI" id="CHEBI:57705"/>
    </ligand>
</feature>
<feature type="binding site" evidence="18">
    <location>
        <begin position="77"/>
        <end position="78"/>
    </location>
    <ligand>
        <name>UDP-N-acetyl-alpha-D-glucosamine</name>
        <dbReference type="ChEBI" id="CHEBI:57705"/>
    </ligand>
</feature>
<comment type="caution">
    <text evidence="18">Lacks conserved residue(s) required for the propagation of feature annotation.</text>
</comment>
<gene>
    <name evidence="18 20" type="primary">glmU</name>
    <name evidence="20" type="ORF">ACKQTC_02585</name>
</gene>
<keyword evidence="13 18" id="KW-0012">Acyltransferase</keyword>
<evidence type="ECO:0000313" key="20">
    <source>
        <dbReference type="EMBL" id="MFM9413255.1"/>
    </source>
</evidence>
<feature type="binding site" evidence="18">
    <location>
        <position position="420"/>
    </location>
    <ligand>
        <name>acetyl-CoA</name>
        <dbReference type="ChEBI" id="CHEBI:57288"/>
    </ligand>
</feature>
<evidence type="ECO:0000313" key="21">
    <source>
        <dbReference type="Proteomes" id="UP001631949"/>
    </source>
</evidence>
<dbReference type="PANTHER" id="PTHR43584:SF3">
    <property type="entry name" value="BIFUNCTIONAL PROTEIN GLMU"/>
    <property type="match status" value="1"/>
</dbReference>
<feature type="binding site" evidence="18">
    <location>
        <position position="225"/>
    </location>
    <ligand>
        <name>UDP-N-acetyl-alpha-D-glucosamine</name>
        <dbReference type="ChEBI" id="CHEBI:57705"/>
    </ligand>
</feature>
<comment type="cofactor">
    <cofactor evidence="18">
        <name>Mg(2+)</name>
        <dbReference type="ChEBI" id="CHEBI:18420"/>
    </cofactor>
    <text evidence="18">Binds 1 Mg(2+) ion per subunit.</text>
</comment>
<dbReference type="InterPro" id="IPR011004">
    <property type="entry name" value="Trimer_LpxA-like_sf"/>
</dbReference>
<keyword evidence="21" id="KW-1185">Reference proteome</keyword>
<dbReference type="Pfam" id="PF12804">
    <property type="entry name" value="NTP_transf_3"/>
    <property type="match status" value="1"/>
</dbReference>
<dbReference type="Pfam" id="PF00132">
    <property type="entry name" value="Hexapep"/>
    <property type="match status" value="1"/>
</dbReference>
<sequence>MEKVAIVLAAGKGTRMKSVHAKAAHTLCGKPMISWVCDAVREAGYDKIYVVCGHRADEIQEILGESVTYVLQEKQLGTGHAVQVALEVIPDLDEAEVLVTCGDTPLLRGETLQHLSQAHGDSAVTVLSTELETPFGYGRIIRKDGAVSAIVEEKDATEDQKKVREINVGTYVFRLAFLKKAISALDTNNAQGEFYLTDLIAAAYAEGLGTAAYIMTNANESLGVNNRAQLAKATLLMQERINAHWMAQGVGMINPAMTFIDAQVQLRPDVFLEAPVALKGQTYIGEGTRIGMNSELRDAKVGRDCQIDQAVICESVVGNEVKIGPFAYLRPGTELADQVKVGHYVEIKNSHVGQGSKVPHLSYMGDADIGAGVNIGCGSITCNYDGQKKYRTTIEDRAFIGSNTNLIAPVTIGEHAYIAAGSTIRKDVAGESLTFMDTKVKSRDNWNKDK</sequence>
<keyword evidence="5 18" id="KW-0808">Transferase</keyword>
<evidence type="ECO:0000256" key="4">
    <source>
        <dbReference type="ARBA" id="ARBA00022490"/>
    </source>
</evidence>
<dbReference type="PROSITE" id="PS00101">
    <property type="entry name" value="HEXAPEP_TRANSFERASES"/>
    <property type="match status" value="1"/>
</dbReference>
<feature type="binding site" evidence="18">
    <location>
        <position position="138"/>
    </location>
    <ligand>
        <name>UDP-N-acetyl-alpha-D-glucosamine</name>
        <dbReference type="ChEBI" id="CHEBI:57705"/>
    </ligand>
</feature>
<keyword evidence="7 18" id="KW-0479">Metal-binding</keyword>
<evidence type="ECO:0000256" key="13">
    <source>
        <dbReference type="ARBA" id="ARBA00023315"/>
    </source>
</evidence>
<dbReference type="InterPro" id="IPR005882">
    <property type="entry name" value="Bifunctional_GlmU"/>
</dbReference>
<evidence type="ECO:0000256" key="8">
    <source>
        <dbReference type="ARBA" id="ARBA00022737"/>
    </source>
</evidence>
<dbReference type="InterPro" id="IPR025877">
    <property type="entry name" value="MobA-like_NTP_Trfase"/>
</dbReference>
<dbReference type="RefSeq" id="WP_408976868.1">
    <property type="nucleotide sequence ID" value="NZ_JBJUVG010000002.1"/>
</dbReference>
<dbReference type="InterPro" id="IPR001451">
    <property type="entry name" value="Hexapep"/>
</dbReference>
<evidence type="ECO:0000256" key="3">
    <source>
        <dbReference type="ARBA" id="ARBA00007947"/>
    </source>
</evidence>
<keyword evidence="9 18" id="KW-0460">Magnesium</keyword>
<feature type="binding site" evidence="18">
    <location>
        <begin position="8"/>
        <end position="11"/>
    </location>
    <ligand>
        <name>UDP-N-acetyl-alpha-D-glucosamine</name>
        <dbReference type="ChEBI" id="CHEBI:57705"/>
    </ligand>
</feature>
<feature type="binding site" evidence="18">
    <location>
        <position position="152"/>
    </location>
    <ligand>
        <name>UDP-N-acetyl-alpha-D-glucosamine</name>
        <dbReference type="ChEBI" id="CHEBI:57705"/>
    </ligand>
</feature>
<evidence type="ECO:0000256" key="17">
    <source>
        <dbReference type="ARBA" id="ARBA00049628"/>
    </source>
</evidence>
<dbReference type="SUPFAM" id="SSF53448">
    <property type="entry name" value="Nucleotide-diphospho-sugar transferases"/>
    <property type="match status" value="1"/>
</dbReference>
<dbReference type="InterPro" id="IPR038009">
    <property type="entry name" value="GlmU_C_LbH"/>
</dbReference>
<proteinExistence type="inferred from homology"/>
<evidence type="ECO:0000256" key="18">
    <source>
        <dbReference type="HAMAP-Rule" id="MF_01631"/>
    </source>
</evidence>
<dbReference type="NCBIfam" id="TIGR01173">
    <property type="entry name" value="glmU"/>
    <property type="match status" value="1"/>
</dbReference>
<dbReference type="Proteomes" id="UP001631949">
    <property type="component" value="Unassembled WGS sequence"/>
</dbReference>
<feature type="domain" description="MobA-like NTP transferase" evidence="19">
    <location>
        <begin position="5"/>
        <end position="130"/>
    </location>
</feature>
<comment type="catalytic activity">
    <reaction evidence="15 18">
        <text>alpha-D-glucosamine 1-phosphate + acetyl-CoA = N-acetyl-alpha-D-glucosamine 1-phosphate + CoA + H(+)</text>
        <dbReference type="Rhea" id="RHEA:13725"/>
        <dbReference type="ChEBI" id="CHEBI:15378"/>
        <dbReference type="ChEBI" id="CHEBI:57287"/>
        <dbReference type="ChEBI" id="CHEBI:57288"/>
        <dbReference type="ChEBI" id="CHEBI:57776"/>
        <dbReference type="ChEBI" id="CHEBI:58516"/>
        <dbReference type="EC" id="2.3.1.157"/>
    </reaction>
</comment>
<dbReference type="GO" id="GO:0003977">
    <property type="term" value="F:UDP-N-acetylglucosamine diphosphorylase activity"/>
    <property type="evidence" value="ECO:0007669"/>
    <property type="project" value="UniProtKB-EC"/>
</dbReference>
<feature type="binding site" evidence="18">
    <location>
        <position position="167"/>
    </location>
    <ligand>
        <name>UDP-N-acetyl-alpha-D-glucosamine</name>
        <dbReference type="ChEBI" id="CHEBI:57705"/>
    </ligand>
</feature>
<comment type="catalytic activity">
    <reaction evidence="16 18">
        <text>N-acetyl-alpha-D-glucosamine 1-phosphate + UTP + H(+) = UDP-N-acetyl-alpha-D-glucosamine + diphosphate</text>
        <dbReference type="Rhea" id="RHEA:13509"/>
        <dbReference type="ChEBI" id="CHEBI:15378"/>
        <dbReference type="ChEBI" id="CHEBI:33019"/>
        <dbReference type="ChEBI" id="CHEBI:46398"/>
        <dbReference type="ChEBI" id="CHEBI:57705"/>
        <dbReference type="ChEBI" id="CHEBI:57776"/>
        <dbReference type="EC" id="2.7.7.23"/>
    </reaction>
</comment>
<evidence type="ECO:0000256" key="14">
    <source>
        <dbReference type="ARBA" id="ARBA00023316"/>
    </source>
</evidence>
<dbReference type="PANTHER" id="PTHR43584">
    <property type="entry name" value="NUCLEOTIDYL TRANSFERASE"/>
    <property type="match status" value="1"/>
</dbReference>
<dbReference type="GO" id="GO:0019134">
    <property type="term" value="F:glucosamine-1-phosphate N-acetyltransferase activity"/>
    <property type="evidence" value="ECO:0007669"/>
    <property type="project" value="UniProtKB-EC"/>
</dbReference>
<feature type="active site" description="Proton acceptor" evidence="18">
    <location>
        <position position="360"/>
    </location>
</feature>
<evidence type="ECO:0000256" key="1">
    <source>
        <dbReference type="ARBA" id="ARBA00004496"/>
    </source>
</evidence>
<dbReference type="InterPro" id="IPR029044">
    <property type="entry name" value="Nucleotide-diphossugar_trans"/>
</dbReference>
<dbReference type="EC" id="2.7.7.23" evidence="18"/>
<accession>A0ABW9GXP9</accession>
<feature type="region of interest" description="N-acetyltransferase" evidence="18">
    <location>
        <begin position="249"/>
        <end position="450"/>
    </location>
</feature>
<feature type="binding site" evidence="18">
    <location>
        <position position="348"/>
    </location>
    <ligand>
        <name>UDP-N-acetyl-alpha-D-glucosamine</name>
        <dbReference type="ChEBI" id="CHEBI:57705"/>
    </ligand>
</feature>
<dbReference type="CDD" id="cd02540">
    <property type="entry name" value="GT2_GlmU_N_bac"/>
    <property type="match status" value="1"/>
</dbReference>
<dbReference type="Gene3D" id="3.90.550.10">
    <property type="entry name" value="Spore Coat Polysaccharide Biosynthesis Protein SpsA, Chain A"/>
    <property type="match status" value="1"/>
</dbReference>
<comment type="similarity">
    <text evidence="3 18">In the N-terminal section; belongs to the N-acetylglucosamine-1-phosphate uridyltransferase family.</text>
</comment>
<evidence type="ECO:0000256" key="6">
    <source>
        <dbReference type="ARBA" id="ARBA00022695"/>
    </source>
</evidence>
<keyword evidence="14 18" id="KW-0961">Cell wall biogenesis/degradation</keyword>
<protein>
    <recommendedName>
        <fullName evidence="18">Bifunctional protein GlmU</fullName>
    </recommendedName>
    <domain>
        <recommendedName>
            <fullName evidence="18">UDP-N-acetylglucosamine pyrophosphorylase</fullName>
            <ecNumber evidence="18">2.7.7.23</ecNumber>
        </recommendedName>
        <alternativeName>
            <fullName evidence="18">N-acetylglucosamine-1-phosphate uridyltransferase</fullName>
        </alternativeName>
    </domain>
    <domain>
        <recommendedName>
            <fullName evidence="18">Glucosamine-1-phosphate N-acetyltransferase</fullName>
            <ecNumber evidence="18">2.3.1.157</ecNumber>
        </recommendedName>
    </domain>
</protein>
<feature type="region of interest" description="Pyrophosphorylase" evidence="18">
    <location>
        <begin position="1"/>
        <end position="227"/>
    </location>
</feature>
<name>A0ABW9GXP9_9FIRM</name>
<dbReference type="CDD" id="cd03353">
    <property type="entry name" value="LbH_GlmU_C"/>
    <property type="match status" value="1"/>
</dbReference>
<keyword evidence="11 18" id="KW-0573">Peptidoglycan synthesis</keyword>
<dbReference type="InterPro" id="IPR018357">
    <property type="entry name" value="Hexapep_transf_CS"/>
</dbReference>
<dbReference type="SUPFAM" id="SSF51161">
    <property type="entry name" value="Trimeric LpxA-like enzymes"/>
    <property type="match status" value="1"/>
</dbReference>
<feature type="binding site" evidence="18">
    <location>
        <position position="72"/>
    </location>
    <ligand>
        <name>UDP-N-acetyl-alpha-D-glucosamine</name>
        <dbReference type="ChEBI" id="CHEBI:57705"/>
    </ligand>
</feature>
<organism evidence="20 21">
    <name type="scientific">Peptococcus simiae</name>
    <dbReference type="NCBI Taxonomy" id="1643805"/>
    <lineage>
        <taxon>Bacteria</taxon>
        <taxon>Bacillati</taxon>
        <taxon>Bacillota</taxon>
        <taxon>Clostridia</taxon>
        <taxon>Eubacteriales</taxon>
        <taxon>Peptococcaceae</taxon>
        <taxon>Peptococcus</taxon>
    </lineage>
</organism>
<dbReference type="Gene3D" id="2.160.10.10">
    <property type="entry name" value="Hexapeptide repeat proteins"/>
    <property type="match status" value="1"/>
</dbReference>
<feature type="binding site" evidence="18">
    <location>
        <position position="374"/>
    </location>
    <ligand>
        <name>UDP-N-acetyl-alpha-D-glucosamine</name>
        <dbReference type="ChEBI" id="CHEBI:57705"/>
    </ligand>
</feature>
<feature type="region of interest" description="Linker" evidence="18">
    <location>
        <begin position="228"/>
        <end position="248"/>
    </location>
</feature>
<feature type="binding site" evidence="18">
    <location>
        <position position="402"/>
    </location>
    <ligand>
        <name>acetyl-CoA</name>
        <dbReference type="ChEBI" id="CHEBI:57288"/>
    </ligand>
</feature>
<dbReference type="HAMAP" id="MF_01631">
    <property type="entry name" value="GlmU"/>
    <property type="match status" value="1"/>
</dbReference>
<evidence type="ECO:0000256" key="5">
    <source>
        <dbReference type="ARBA" id="ARBA00022679"/>
    </source>
</evidence>
<keyword evidence="6 18" id="KW-0548">Nucleotidyltransferase</keyword>
<comment type="subunit">
    <text evidence="18">Homotrimer.</text>
</comment>
<keyword evidence="4 18" id="KW-0963">Cytoplasm</keyword>
<evidence type="ECO:0000256" key="16">
    <source>
        <dbReference type="ARBA" id="ARBA00048493"/>
    </source>
</evidence>
<dbReference type="EMBL" id="JBJUVG010000002">
    <property type="protein sequence ID" value="MFM9413255.1"/>
    <property type="molecule type" value="Genomic_DNA"/>
</dbReference>
<dbReference type="EC" id="2.3.1.157" evidence="18"/>
<comment type="pathway">
    <text evidence="18">Nucleotide-sugar biosynthesis; UDP-N-acetyl-alpha-D-glucosamine biosynthesis; UDP-N-acetyl-alpha-D-glucosamine from N-acetyl-alpha-D-glucosamine 1-phosphate: step 1/1.</text>
</comment>
<keyword evidence="8 18" id="KW-0677">Repeat</keyword>
<evidence type="ECO:0000256" key="11">
    <source>
        <dbReference type="ARBA" id="ARBA00022984"/>
    </source>
</evidence>
<feature type="binding site" evidence="18">
    <location>
        <position position="103"/>
    </location>
    <ligand>
        <name>Mg(2+)</name>
        <dbReference type="ChEBI" id="CHEBI:18420"/>
    </ligand>
</feature>
<evidence type="ECO:0000256" key="9">
    <source>
        <dbReference type="ARBA" id="ARBA00022842"/>
    </source>
</evidence>
<keyword evidence="12 18" id="KW-0511">Multifunctional enzyme</keyword>
<feature type="binding site" evidence="18">
    <location>
        <position position="363"/>
    </location>
    <ligand>
        <name>UDP-N-acetyl-alpha-D-glucosamine</name>
        <dbReference type="ChEBI" id="CHEBI:57705"/>
    </ligand>
</feature>
<feature type="binding site" evidence="18">
    <location>
        <position position="22"/>
    </location>
    <ligand>
        <name>UDP-N-acetyl-alpha-D-glucosamine</name>
        <dbReference type="ChEBI" id="CHEBI:57705"/>
    </ligand>
</feature>
<comment type="pathway">
    <text evidence="18">Nucleotide-sugar biosynthesis; UDP-N-acetyl-alpha-D-glucosamine biosynthesis; N-acetyl-alpha-D-glucosamine 1-phosphate from alpha-D-glucosamine 6-phosphate (route II): step 2/2.</text>
</comment>
<comment type="subcellular location">
    <subcellularLocation>
        <location evidence="1 18">Cytoplasm</location>
    </subcellularLocation>
</comment>
<dbReference type="InterPro" id="IPR050065">
    <property type="entry name" value="GlmU-like"/>
</dbReference>
<comment type="caution">
    <text evidence="20">The sequence shown here is derived from an EMBL/GenBank/DDBJ whole genome shotgun (WGS) entry which is preliminary data.</text>
</comment>
<evidence type="ECO:0000256" key="2">
    <source>
        <dbReference type="ARBA" id="ARBA00007707"/>
    </source>
</evidence>
<evidence type="ECO:0000256" key="15">
    <source>
        <dbReference type="ARBA" id="ARBA00048247"/>
    </source>
</evidence>
<evidence type="ECO:0000259" key="19">
    <source>
        <dbReference type="Pfam" id="PF12804"/>
    </source>
</evidence>
<feature type="binding site" evidence="18">
    <location>
        <position position="225"/>
    </location>
    <ligand>
        <name>Mg(2+)</name>
        <dbReference type="ChEBI" id="CHEBI:18420"/>
    </ligand>
</feature>
<comment type="similarity">
    <text evidence="2 18">In the C-terminal section; belongs to the transferase hexapeptide repeat family.</text>
</comment>
<keyword evidence="10 18" id="KW-0133">Cell shape</keyword>
<evidence type="ECO:0000256" key="12">
    <source>
        <dbReference type="ARBA" id="ARBA00023268"/>
    </source>
</evidence>
<comment type="pathway">
    <text evidence="18">Bacterial outer membrane biogenesis; LPS lipid A biosynthesis.</text>
</comment>
<evidence type="ECO:0000256" key="10">
    <source>
        <dbReference type="ARBA" id="ARBA00022960"/>
    </source>
</evidence>
<reference evidence="20 21" key="1">
    <citation type="journal article" date="2016" name="Int. J. Syst. Evol. Microbiol.">
        <title>Peptococcus simiae sp. nov., isolated from rhesus macaque faeces and emended description of the genus Peptococcus.</title>
        <authorList>
            <person name="Shkoporov A.N."/>
            <person name="Efimov B.A."/>
            <person name="Kondova I."/>
            <person name="Ouwerling B."/>
            <person name="Chaplin A.V."/>
            <person name="Shcherbakova V.A."/>
            <person name="Langermans J.A.M."/>
        </authorList>
    </citation>
    <scope>NUCLEOTIDE SEQUENCE [LARGE SCALE GENOMIC DNA]</scope>
    <source>
        <strain evidence="20 21">M108</strain>
    </source>
</reference>